<accession>A0A9D4K9B5</accession>
<dbReference type="Proteomes" id="UP000828390">
    <property type="component" value="Unassembled WGS sequence"/>
</dbReference>
<sequence>MQSLYLVEKLMELLVQNLFSLAIAEVAMAILIRTAVVLVPPLNRVAPKYWYLKLVTSSSFSPFIVMSALVLVVLFYMIFDFSMLTYVLYAHALS</sequence>
<evidence type="ECO:0000313" key="2">
    <source>
        <dbReference type="EMBL" id="KAH3835345.1"/>
    </source>
</evidence>
<evidence type="ECO:0000313" key="3">
    <source>
        <dbReference type="Proteomes" id="UP000828390"/>
    </source>
</evidence>
<name>A0A9D4K9B5_DREPO</name>
<dbReference type="EMBL" id="JAIWYP010000004">
    <property type="protein sequence ID" value="KAH3835345.1"/>
    <property type="molecule type" value="Genomic_DNA"/>
</dbReference>
<gene>
    <name evidence="2" type="ORF">DPMN_108696</name>
</gene>
<feature type="transmembrane region" description="Helical" evidence="1">
    <location>
        <begin position="18"/>
        <end position="39"/>
    </location>
</feature>
<keyword evidence="3" id="KW-1185">Reference proteome</keyword>
<dbReference type="AlphaFoldDB" id="A0A9D4K9B5"/>
<keyword evidence="1" id="KW-1133">Transmembrane helix</keyword>
<feature type="transmembrane region" description="Helical" evidence="1">
    <location>
        <begin position="60"/>
        <end position="79"/>
    </location>
</feature>
<reference evidence="2" key="1">
    <citation type="journal article" date="2019" name="bioRxiv">
        <title>The Genome of the Zebra Mussel, Dreissena polymorpha: A Resource for Invasive Species Research.</title>
        <authorList>
            <person name="McCartney M.A."/>
            <person name="Auch B."/>
            <person name="Kono T."/>
            <person name="Mallez S."/>
            <person name="Zhang Y."/>
            <person name="Obille A."/>
            <person name="Becker A."/>
            <person name="Abrahante J.E."/>
            <person name="Garbe J."/>
            <person name="Badalamenti J.P."/>
            <person name="Herman A."/>
            <person name="Mangelson H."/>
            <person name="Liachko I."/>
            <person name="Sullivan S."/>
            <person name="Sone E.D."/>
            <person name="Koren S."/>
            <person name="Silverstein K.A.T."/>
            <person name="Beckman K.B."/>
            <person name="Gohl D.M."/>
        </authorList>
    </citation>
    <scope>NUCLEOTIDE SEQUENCE</scope>
    <source>
        <strain evidence="2">Duluth1</strain>
        <tissue evidence="2">Whole animal</tissue>
    </source>
</reference>
<organism evidence="2 3">
    <name type="scientific">Dreissena polymorpha</name>
    <name type="common">Zebra mussel</name>
    <name type="synonym">Mytilus polymorpha</name>
    <dbReference type="NCBI Taxonomy" id="45954"/>
    <lineage>
        <taxon>Eukaryota</taxon>
        <taxon>Metazoa</taxon>
        <taxon>Spiralia</taxon>
        <taxon>Lophotrochozoa</taxon>
        <taxon>Mollusca</taxon>
        <taxon>Bivalvia</taxon>
        <taxon>Autobranchia</taxon>
        <taxon>Heteroconchia</taxon>
        <taxon>Euheterodonta</taxon>
        <taxon>Imparidentia</taxon>
        <taxon>Neoheterodontei</taxon>
        <taxon>Myida</taxon>
        <taxon>Dreissenoidea</taxon>
        <taxon>Dreissenidae</taxon>
        <taxon>Dreissena</taxon>
    </lineage>
</organism>
<proteinExistence type="predicted"/>
<keyword evidence="1" id="KW-0812">Transmembrane</keyword>
<protein>
    <submittedName>
        <fullName evidence="2">Uncharacterized protein</fullName>
    </submittedName>
</protein>
<evidence type="ECO:0000256" key="1">
    <source>
        <dbReference type="SAM" id="Phobius"/>
    </source>
</evidence>
<comment type="caution">
    <text evidence="2">The sequence shown here is derived from an EMBL/GenBank/DDBJ whole genome shotgun (WGS) entry which is preliminary data.</text>
</comment>
<keyword evidence="1" id="KW-0472">Membrane</keyword>
<reference evidence="2" key="2">
    <citation type="submission" date="2020-11" db="EMBL/GenBank/DDBJ databases">
        <authorList>
            <person name="McCartney M.A."/>
            <person name="Auch B."/>
            <person name="Kono T."/>
            <person name="Mallez S."/>
            <person name="Becker A."/>
            <person name="Gohl D.M."/>
            <person name="Silverstein K.A.T."/>
            <person name="Koren S."/>
            <person name="Bechman K.B."/>
            <person name="Herman A."/>
            <person name="Abrahante J.E."/>
            <person name="Garbe J."/>
        </authorList>
    </citation>
    <scope>NUCLEOTIDE SEQUENCE</scope>
    <source>
        <strain evidence="2">Duluth1</strain>
        <tissue evidence="2">Whole animal</tissue>
    </source>
</reference>